<feature type="region of interest" description="Disordered" evidence="7">
    <location>
        <begin position="122"/>
        <end position="167"/>
    </location>
</feature>
<evidence type="ECO:0000256" key="1">
    <source>
        <dbReference type="ARBA" id="ARBA00004496"/>
    </source>
</evidence>
<dbReference type="STRING" id="1081102.A0A167S3S6"/>
<gene>
    <name evidence="9" type="ORF">SPI_06404</name>
</gene>
<dbReference type="Gene3D" id="2.160.20.70">
    <property type="match status" value="1"/>
</dbReference>
<dbReference type="GO" id="GO:0005737">
    <property type="term" value="C:cytoplasm"/>
    <property type="evidence" value="ECO:0007669"/>
    <property type="project" value="UniProtKB-SubCell"/>
</dbReference>
<keyword evidence="3" id="KW-0963">Cytoplasm</keyword>
<dbReference type="InterPro" id="IPR006599">
    <property type="entry name" value="CARP_motif"/>
</dbReference>
<dbReference type="PROSITE" id="PS51329">
    <property type="entry name" value="C_CAP_COFACTOR_C"/>
    <property type="match status" value="1"/>
</dbReference>
<dbReference type="InterPro" id="IPR016098">
    <property type="entry name" value="CAP/MinC_C"/>
</dbReference>
<keyword evidence="4" id="KW-0007">Acetylation</keyword>
<dbReference type="Proteomes" id="UP000076874">
    <property type="component" value="Unassembled WGS sequence"/>
</dbReference>
<dbReference type="InterPro" id="IPR038397">
    <property type="entry name" value="TBCC_N_sf"/>
</dbReference>
<organism evidence="9 10">
    <name type="scientific">Niveomyces insectorum RCEF 264</name>
    <dbReference type="NCBI Taxonomy" id="1081102"/>
    <lineage>
        <taxon>Eukaryota</taxon>
        <taxon>Fungi</taxon>
        <taxon>Dikarya</taxon>
        <taxon>Ascomycota</taxon>
        <taxon>Pezizomycotina</taxon>
        <taxon>Sordariomycetes</taxon>
        <taxon>Hypocreomycetidae</taxon>
        <taxon>Hypocreales</taxon>
        <taxon>Cordycipitaceae</taxon>
        <taxon>Niveomyces</taxon>
    </lineage>
</organism>
<proteinExistence type="inferred from homology"/>
<dbReference type="AlphaFoldDB" id="A0A167S3S6"/>
<evidence type="ECO:0000256" key="3">
    <source>
        <dbReference type="ARBA" id="ARBA00022490"/>
    </source>
</evidence>
<dbReference type="GO" id="GO:0007021">
    <property type="term" value="P:tubulin complex assembly"/>
    <property type="evidence" value="ECO:0007669"/>
    <property type="project" value="TreeGrafter"/>
</dbReference>
<comment type="caution">
    <text evidence="9">The sequence shown here is derived from an EMBL/GenBank/DDBJ whole genome shotgun (WGS) entry which is preliminary data.</text>
</comment>
<evidence type="ECO:0000256" key="6">
    <source>
        <dbReference type="ARBA" id="ARBA00026055"/>
    </source>
</evidence>
<dbReference type="SMART" id="SM00673">
    <property type="entry name" value="CARP"/>
    <property type="match status" value="1"/>
</dbReference>
<feature type="compositionally biased region" description="Low complexity" evidence="7">
    <location>
        <begin position="146"/>
        <end position="166"/>
    </location>
</feature>
<dbReference type="GO" id="GO:0015631">
    <property type="term" value="F:tubulin binding"/>
    <property type="evidence" value="ECO:0007669"/>
    <property type="project" value="InterPro"/>
</dbReference>
<evidence type="ECO:0000256" key="4">
    <source>
        <dbReference type="ARBA" id="ARBA00022990"/>
    </source>
</evidence>
<feature type="domain" description="C-CAP/cofactor C-like" evidence="8">
    <location>
        <begin position="260"/>
        <end position="376"/>
    </location>
</feature>
<dbReference type="PANTHER" id="PTHR15139">
    <property type="entry name" value="TUBULIN FOLDING COFACTOR C"/>
    <property type="match status" value="1"/>
</dbReference>
<reference evidence="9 10" key="1">
    <citation type="journal article" date="2016" name="Genome Biol. Evol.">
        <title>Divergent and convergent evolution of fungal pathogenicity.</title>
        <authorList>
            <person name="Shang Y."/>
            <person name="Xiao G."/>
            <person name="Zheng P."/>
            <person name="Cen K."/>
            <person name="Zhan S."/>
            <person name="Wang C."/>
        </authorList>
    </citation>
    <scope>NUCLEOTIDE SEQUENCE [LARGE SCALE GENOMIC DNA]</scope>
    <source>
        <strain evidence="9 10">RCEF 264</strain>
    </source>
</reference>
<dbReference type="OrthoDB" id="194775at2759"/>
<evidence type="ECO:0000256" key="2">
    <source>
        <dbReference type="ARBA" id="ARBA00008848"/>
    </source>
</evidence>
<keyword evidence="10" id="KW-1185">Reference proteome</keyword>
<evidence type="ECO:0000313" key="9">
    <source>
        <dbReference type="EMBL" id="OAA59202.1"/>
    </source>
</evidence>
<comment type="subcellular location">
    <subcellularLocation>
        <location evidence="1">Cytoplasm</location>
    </subcellularLocation>
</comment>
<accession>A0A167S3S6</accession>
<dbReference type="InterPro" id="IPR027684">
    <property type="entry name" value="TBCC"/>
</dbReference>
<dbReference type="Pfam" id="PF07986">
    <property type="entry name" value="TBCC"/>
    <property type="match status" value="1"/>
</dbReference>
<dbReference type="Gene3D" id="1.20.58.1250">
    <property type="entry name" value="Tubulin Binding Cofactor C, N-terminal domain"/>
    <property type="match status" value="1"/>
</dbReference>
<comment type="similarity">
    <text evidence="2">Belongs to the TBCC family.</text>
</comment>
<name>A0A167S3S6_9HYPO</name>
<dbReference type="PANTHER" id="PTHR15139:SF0">
    <property type="entry name" value="TUBULIN-SPECIFIC CHAPERONE C"/>
    <property type="match status" value="1"/>
</dbReference>
<dbReference type="Pfam" id="PF16752">
    <property type="entry name" value="TBCC_N"/>
    <property type="match status" value="1"/>
</dbReference>
<dbReference type="GO" id="GO:0007023">
    <property type="term" value="P:post-chaperonin tubulin folding pathway"/>
    <property type="evidence" value="ECO:0007669"/>
    <property type="project" value="InterPro"/>
</dbReference>
<dbReference type="InterPro" id="IPR017901">
    <property type="entry name" value="C-CAP_CF_C-like"/>
</dbReference>
<evidence type="ECO:0000313" key="10">
    <source>
        <dbReference type="Proteomes" id="UP000076874"/>
    </source>
</evidence>
<dbReference type="EMBL" id="AZHD01000011">
    <property type="protein sequence ID" value="OAA59202.1"/>
    <property type="molecule type" value="Genomic_DNA"/>
</dbReference>
<keyword evidence="5" id="KW-0143">Chaperone</keyword>
<dbReference type="InterPro" id="IPR012945">
    <property type="entry name" value="Tubulin-bd_cofactor_C_dom"/>
</dbReference>
<feature type="region of interest" description="Disordered" evidence="7">
    <location>
        <begin position="192"/>
        <end position="213"/>
    </location>
</feature>
<evidence type="ECO:0000256" key="5">
    <source>
        <dbReference type="ARBA" id="ARBA00023186"/>
    </source>
</evidence>
<comment type="subunit">
    <text evidence="6">Supercomplex made of cofactors A to E. Cofactors A and D function by capturing and stabilizing tubulin in a quasi-native conformation. Cofactor E binds to the cofactor D-tubulin complex; interaction with cofactor C then causes the release of tubulin polypeptides that are committed to the native state.</text>
</comment>
<sequence>MPSNVPNVVSLTQTYPFAFAGPKPIMDPKERFYRQFQLEVANIQGHINRLGSVATVGGERKDATDSILASISKLSLDVADAADYIPAYDQRSYSAAVKSLTDQLNEQVARLAPKARFQFKRNAAKAGDGAPAVTRQNDPRLLRGVPSAPTTAPTAAGPTEAAGESTSAAIPVDAVSDLPSFPAKNYNAEITRPTPLAGATSGSGGGSGSNIRKPSFSTAREVAIAGHVGLHIILPLAASRATASGSLTDLHSCVVDMSVPTSGSSSSSGSGGSSTDGYSSTAFLSLVLKNIDRSLIVAGHVNGPVHITGIRDSVLVVAARQVRIHECSNVDVYLYCGSRPIIEDCHGMRFAPIPTCYMKNRDDAKNQWNQVDDFKWLKADHSPNWCVLPEAERLPETVWTGIVAGGPGLNTEDVLKAVGIGKG</sequence>
<evidence type="ECO:0000259" key="8">
    <source>
        <dbReference type="PROSITE" id="PS51329"/>
    </source>
</evidence>
<protein>
    <submittedName>
        <fullName evidence="9">Tubulin-specific chaperone</fullName>
    </submittedName>
</protein>
<evidence type="ECO:0000256" key="7">
    <source>
        <dbReference type="SAM" id="MobiDB-lite"/>
    </source>
</evidence>
<dbReference type="InterPro" id="IPR031925">
    <property type="entry name" value="TBCC_N"/>
</dbReference>